<proteinExistence type="inferred from homology"/>
<dbReference type="AlphaFoldDB" id="A0A9N8YW55"/>
<name>A0A9N8YW55_9GLOM</name>
<dbReference type="InterPro" id="IPR011990">
    <property type="entry name" value="TPR-like_helical_dom_sf"/>
</dbReference>
<dbReference type="OrthoDB" id="1874341at2759"/>
<gene>
    <name evidence="3" type="ORF">FCALED_LOCUS1363</name>
</gene>
<comment type="similarity">
    <text evidence="1">Belongs to the MDM20/NAA25 family.</text>
</comment>
<comment type="caution">
    <text evidence="3">The sequence shown here is derived from an EMBL/GenBank/DDBJ whole genome shotgun (WGS) entry which is preliminary data.</text>
</comment>
<reference evidence="3" key="1">
    <citation type="submission" date="2021-06" db="EMBL/GenBank/DDBJ databases">
        <authorList>
            <person name="Kallberg Y."/>
            <person name="Tangrot J."/>
            <person name="Rosling A."/>
        </authorList>
    </citation>
    <scope>NUCLEOTIDE SEQUENCE</scope>
    <source>
        <strain evidence="3">UK204</strain>
    </source>
</reference>
<dbReference type="GO" id="GO:0031416">
    <property type="term" value="C:NatB complex"/>
    <property type="evidence" value="ECO:0007669"/>
    <property type="project" value="TreeGrafter"/>
</dbReference>
<evidence type="ECO:0000256" key="1">
    <source>
        <dbReference type="ARBA" id="ARBA00006298"/>
    </source>
</evidence>
<evidence type="ECO:0000313" key="4">
    <source>
        <dbReference type="Proteomes" id="UP000789570"/>
    </source>
</evidence>
<dbReference type="Pfam" id="PF09797">
    <property type="entry name" value="NatB_MDM20"/>
    <property type="match status" value="2"/>
</dbReference>
<feature type="coiled-coil region" evidence="2">
    <location>
        <begin position="820"/>
        <end position="854"/>
    </location>
</feature>
<dbReference type="Gene3D" id="1.25.40.1040">
    <property type="match status" value="1"/>
</dbReference>
<dbReference type="InterPro" id="IPR019183">
    <property type="entry name" value="NAA25_NatB_aux_su"/>
</dbReference>
<dbReference type="SUPFAM" id="SSF48452">
    <property type="entry name" value="TPR-like"/>
    <property type="match status" value="1"/>
</dbReference>
<keyword evidence="4" id="KW-1185">Reference proteome</keyword>
<protein>
    <submittedName>
        <fullName evidence="3">12393_t:CDS:1</fullName>
    </submittedName>
</protein>
<accession>A0A9N8YW55</accession>
<keyword evidence="2" id="KW-0175">Coiled coil</keyword>
<dbReference type="Proteomes" id="UP000789570">
    <property type="component" value="Unassembled WGS sequence"/>
</dbReference>
<dbReference type="PANTHER" id="PTHR22767:SF3">
    <property type="entry name" value="N-ALPHA-ACETYLTRANSFERASE 25, NATB AUXILIARY SUBUNIT"/>
    <property type="match status" value="1"/>
</dbReference>
<dbReference type="EMBL" id="CAJVPQ010000171">
    <property type="protein sequence ID" value="CAG8453429.1"/>
    <property type="molecule type" value="Genomic_DNA"/>
</dbReference>
<sequence>MSSITDVSERKIRPIYEAIDSLNYKSALSHCNKLLKKQPNALILKALKGLILERTGKSDEALQLCDQLLLWFIGRWGNAIDDIVQLYENATRQNPNNEELGNHLFMAMVRNGDYKGQQQAALKLHKTFGVNKYLFWGIMSLVLQAENAPAGQSSIFMTLAERMMLKAVQEGRLKLTEEVHLYLIVLLTQNKTKEALEVLEGDLGQICKHDTEIKYIRNDLLLKTSNWSKAIEISKLSLTETNIDDWGAYLTYLESQFHLIKSSEKDENGEILNKATILDDARELLRSLQEKGGSSSDVKRGPFLAELELEYRVISELKDCKPAQEIDILAIEYFRKFGEKSCCFEDLQPYLKSIPLETSRMMVEAFNALIDSTCEDVKSRIQNVHKNINVNKLERYLGLLSDISESDAILYVNKLWRSYNDALQYGVELLDTENQYGDEFVILASHLLIDLYLKKGQNSFVLQAIFLLEMALWDCCIQTYPFNYITNRSLSEVSRVVQVYGYKACSTGHNEVFKCLRNNQCDTVLLLMYFFNIVHSHYICARSSSFAFIGEAIRACHETLQIYRSNDAETPEMIIQAFKLATFSKVQEFIKFRKELDCSMQRVLLYREIVRLDILSISKDLKNTMEYFERDLDSIIDLSHDDPFCATLYDHRDFTVMTNCNPSGTKSFEEVTRVSPTLNKAWLKIFSLIPRILKTLYANNNTDDLIILIEELENLITLEERHIGEIVSRLGRLYITTKEVRAGQKESRQKLSKTIDGIISILKDFCKEDFTKISLRELSWKHLHQLSTFLETCNYIIIVIYIINELLLNKNKKSGNKDMIQVIQTLKKSVKENLERLNEQLNEFKKKLENEEELYLDLLSFIKSENGFIEFCESELKTWD</sequence>
<dbReference type="PANTHER" id="PTHR22767">
    <property type="entry name" value="N-TERMINAL ACETYLTRANSFERASE-RELATED"/>
    <property type="match status" value="1"/>
</dbReference>
<organism evidence="3 4">
    <name type="scientific">Funneliformis caledonium</name>
    <dbReference type="NCBI Taxonomy" id="1117310"/>
    <lineage>
        <taxon>Eukaryota</taxon>
        <taxon>Fungi</taxon>
        <taxon>Fungi incertae sedis</taxon>
        <taxon>Mucoromycota</taxon>
        <taxon>Glomeromycotina</taxon>
        <taxon>Glomeromycetes</taxon>
        <taxon>Glomerales</taxon>
        <taxon>Glomeraceae</taxon>
        <taxon>Funneliformis</taxon>
    </lineage>
</organism>
<evidence type="ECO:0000313" key="3">
    <source>
        <dbReference type="EMBL" id="CAG8453429.1"/>
    </source>
</evidence>
<evidence type="ECO:0000256" key="2">
    <source>
        <dbReference type="SAM" id="Coils"/>
    </source>
</evidence>